<dbReference type="PROSITE" id="PS00028">
    <property type="entry name" value="ZINC_FINGER_C2H2_1"/>
    <property type="match status" value="1"/>
</dbReference>
<dbReference type="OrthoDB" id="4321006at2759"/>
<feature type="domain" description="C2H2-type" evidence="3">
    <location>
        <begin position="183"/>
        <end position="212"/>
    </location>
</feature>
<dbReference type="GO" id="GO:0008270">
    <property type="term" value="F:zinc ion binding"/>
    <property type="evidence" value="ECO:0007669"/>
    <property type="project" value="UniProtKB-KW"/>
</dbReference>
<proteinExistence type="predicted"/>
<accession>W6Q5W5</accession>
<keyword evidence="1" id="KW-0862">Zinc</keyword>
<evidence type="ECO:0000256" key="1">
    <source>
        <dbReference type="PROSITE-ProRule" id="PRU00042"/>
    </source>
</evidence>
<dbReference type="Pfam" id="PF00096">
    <property type="entry name" value="zf-C2H2"/>
    <property type="match status" value="1"/>
</dbReference>
<evidence type="ECO:0000313" key="5">
    <source>
        <dbReference type="Proteomes" id="UP000030686"/>
    </source>
</evidence>
<sequence length="221" mass="24475">MTRAFSNDHLESFPVESYGLPHSMAHAQNTPQGTLHYLEQDLPFQSSVYGLPWALNDFDLNMPITSAQANIESLTGSVRDNASPFGAENTTNSAWMDCDSSALDGYQQGLFSLPAGEPLNETPCEGSPTDDRTSRRRRSKPNAKSSTGPVTCGWEGCTYTLPFTHVISLWRHIKDKHIFPDAFKCPSPQCGKAYGRKDKLQRHLRSHADAEGRGKCRSCHT</sequence>
<gene>
    <name evidence="4" type="ORF">PROQFM164_S02g002234</name>
</gene>
<feature type="region of interest" description="Disordered" evidence="2">
    <location>
        <begin position="115"/>
        <end position="149"/>
    </location>
</feature>
<reference evidence="4" key="1">
    <citation type="journal article" date="2014" name="Nat. Commun.">
        <title>Multiple recent horizontal transfers of a large genomic region in cheese making fungi.</title>
        <authorList>
            <person name="Cheeseman K."/>
            <person name="Ropars J."/>
            <person name="Renault P."/>
            <person name="Dupont J."/>
            <person name="Gouzy J."/>
            <person name="Branca A."/>
            <person name="Abraham A.L."/>
            <person name="Ceppi M."/>
            <person name="Conseiller E."/>
            <person name="Debuchy R."/>
            <person name="Malagnac F."/>
            <person name="Goarin A."/>
            <person name="Silar P."/>
            <person name="Lacoste S."/>
            <person name="Sallet E."/>
            <person name="Bensimon A."/>
            <person name="Giraud T."/>
            <person name="Brygoo Y."/>
        </authorList>
    </citation>
    <scope>NUCLEOTIDE SEQUENCE [LARGE SCALE GENOMIC DNA]</scope>
    <source>
        <strain evidence="4">FM164</strain>
    </source>
</reference>
<dbReference type="InterPro" id="IPR036236">
    <property type="entry name" value="Znf_C2H2_sf"/>
</dbReference>
<protein>
    <submittedName>
        <fullName evidence="4">Zinc finger C2H2-type/integrase DNA-binding domain</fullName>
    </submittedName>
</protein>
<keyword evidence="1" id="KW-0863">Zinc-finger</keyword>
<name>W6Q5W5_PENRF</name>
<organism evidence="4 5">
    <name type="scientific">Penicillium roqueforti (strain FM164)</name>
    <dbReference type="NCBI Taxonomy" id="1365484"/>
    <lineage>
        <taxon>Eukaryota</taxon>
        <taxon>Fungi</taxon>
        <taxon>Dikarya</taxon>
        <taxon>Ascomycota</taxon>
        <taxon>Pezizomycotina</taxon>
        <taxon>Eurotiomycetes</taxon>
        <taxon>Eurotiomycetidae</taxon>
        <taxon>Eurotiales</taxon>
        <taxon>Aspergillaceae</taxon>
        <taxon>Penicillium</taxon>
    </lineage>
</organism>
<keyword evidence="5" id="KW-1185">Reference proteome</keyword>
<dbReference type="AlphaFoldDB" id="W6Q5W5"/>
<dbReference type="GO" id="GO:0003677">
    <property type="term" value="F:DNA binding"/>
    <property type="evidence" value="ECO:0007669"/>
    <property type="project" value="UniProtKB-KW"/>
</dbReference>
<dbReference type="SUPFAM" id="SSF57667">
    <property type="entry name" value="beta-beta-alpha zinc fingers"/>
    <property type="match status" value="1"/>
</dbReference>
<dbReference type="Proteomes" id="UP000030686">
    <property type="component" value="Unassembled WGS sequence"/>
</dbReference>
<dbReference type="STRING" id="1365484.W6Q5W5"/>
<evidence type="ECO:0000259" key="3">
    <source>
        <dbReference type="PROSITE" id="PS50157"/>
    </source>
</evidence>
<dbReference type="SMART" id="SM00355">
    <property type="entry name" value="ZnF_C2H2"/>
    <property type="match status" value="2"/>
</dbReference>
<keyword evidence="4" id="KW-0238">DNA-binding</keyword>
<evidence type="ECO:0000313" key="4">
    <source>
        <dbReference type="EMBL" id="CDM32083.1"/>
    </source>
</evidence>
<keyword evidence="1" id="KW-0479">Metal-binding</keyword>
<dbReference type="PROSITE" id="PS50157">
    <property type="entry name" value="ZINC_FINGER_C2H2_2"/>
    <property type="match status" value="1"/>
</dbReference>
<dbReference type="InterPro" id="IPR013087">
    <property type="entry name" value="Znf_C2H2_type"/>
</dbReference>
<dbReference type="Gene3D" id="3.30.160.60">
    <property type="entry name" value="Classic Zinc Finger"/>
    <property type="match status" value="1"/>
</dbReference>
<dbReference type="EMBL" id="HG792016">
    <property type="protein sequence ID" value="CDM32083.1"/>
    <property type="molecule type" value="Genomic_DNA"/>
</dbReference>
<evidence type="ECO:0000256" key="2">
    <source>
        <dbReference type="SAM" id="MobiDB-lite"/>
    </source>
</evidence>